<evidence type="ECO:0000313" key="3">
    <source>
        <dbReference type="EMBL" id="RLU19299.1"/>
    </source>
</evidence>
<gene>
    <name evidence="3" type="ORF">DMN91_007856</name>
</gene>
<proteinExistence type="predicted"/>
<organism evidence="3 4">
    <name type="scientific">Ooceraea biroi</name>
    <name type="common">Clonal raider ant</name>
    <name type="synonym">Cerapachys biroi</name>
    <dbReference type="NCBI Taxonomy" id="2015173"/>
    <lineage>
        <taxon>Eukaryota</taxon>
        <taxon>Metazoa</taxon>
        <taxon>Ecdysozoa</taxon>
        <taxon>Arthropoda</taxon>
        <taxon>Hexapoda</taxon>
        <taxon>Insecta</taxon>
        <taxon>Pterygota</taxon>
        <taxon>Neoptera</taxon>
        <taxon>Endopterygota</taxon>
        <taxon>Hymenoptera</taxon>
        <taxon>Apocrita</taxon>
        <taxon>Aculeata</taxon>
        <taxon>Formicoidea</taxon>
        <taxon>Formicidae</taxon>
        <taxon>Dorylinae</taxon>
        <taxon>Ooceraea</taxon>
    </lineage>
</organism>
<dbReference type="Proteomes" id="UP000279307">
    <property type="component" value="Chromosome 8"/>
</dbReference>
<accession>A0A3L8DHA5</accession>
<evidence type="ECO:0000256" key="1">
    <source>
        <dbReference type="SAM" id="MobiDB-lite"/>
    </source>
</evidence>
<sequence length="257" mass="26416">MKRFVVILVLGLTSVASAKPAFLPVPLTYAASITPGTQIITNSGTPDSRPEVAVTGTRQAAARIDERANLAAARSPRRQQSLHDDAPRVSTSPAPLGVDGRVVDTPEVAVAKAAHAAAHANERLKLAREAARSGASDSSEIADRADVGATPEATIGPDGRILDTPEVAAARTAHEKINLANEIARTSDTLARLADGAVVPLVLGNGVVAALVPVGVDGRPLDAPEVAVHDNRNLNNVKSVDALAVAGPALAYGRLVY</sequence>
<dbReference type="EMBL" id="QOIP01000008">
    <property type="protein sequence ID" value="RLU19299.1"/>
    <property type="molecule type" value="Genomic_DNA"/>
</dbReference>
<keyword evidence="2" id="KW-0732">Signal</keyword>
<comment type="caution">
    <text evidence="3">The sequence shown here is derived from an EMBL/GenBank/DDBJ whole genome shotgun (WGS) entry which is preliminary data.</text>
</comment>
<dbReference type="AlphaFoldDB" id="A0A3L8DHA5"/>
<dbReference type="OrthoDB" id="7697492at2759"/>
<feature type="chain" id="PRO_5018050337" description="Cuticle protein" evidence="2">
    <location>
        <begin position="19"/>
        <end position="257"/>
    </location>
</feature>
<name>A0A3L8DHA5_OOCBI</name>
<evidence type="ECO:0000313" key="4">
    <source>
        <dbReference type="Proteomes" id="UP000279307"/>
    </source>
</evidence>
<evidence type="ECO:0000256" key="2">
    <source>
        <dbReference type="SAM" id="SignalP"/>
    </source>
</evidence>
<feature type="region of interest" description="Disordered" evidence="1">
    <location>
        <begin position="129"/>
        <end position="160"/>
    </location>
</feature>
<feature type="region of interest" description="Disordered" evidence="1">
    <location>
        <begin position="70"/>
        <end position="100"/>
    </location>
</feature>
<reference evidence="3 4" key="1">
    <citation type="journal article" date="2018" name="Genome Res.">
        <title>The genomic architecture and molecular evolution of ant odorant receptors.</title>
        <authorList>
            <person name="McKenzie S.K."/>
            <person name="Kronauer D.J.C."/>
        </authorList>
    </citation>
    <scope>NUCLEOTIDE SEQUENCE [LARGE SCALE GENOMIC DNA]</scope>
    <source>
        <strain evidence="3">Clonal line C1</strain>
    </source>
</reference>
<protein>
    <recommendedName>
        <fullName evidence="5">Cuticle protein</fullName>
    </recommendedName>
</protein>
<feature type="signal peptide" evidence="2">
    <location>
        <begin position="1"/>
        <end position="18"/>
    </location>
</feature>
<evidence type="ECO:0008006" key="5">
    <source>
        <dbReference type="Google" id="ProtNLM"/>
    </source>
</evidence>